<name>A0A1F7Y4G1_9BACT</name>
<sequence length="266" mass="29439">MKKNIKVVVIQAGVPKSKEEGESQIKRLVAKAVSEPVDMVGLPEDCIATYNEIKDGYKALDFLSSVAKENKIYLFGATAVLEKDGLHNRGFLFDREGNLVATHDKVVLTPGEEKDGIIAGKTLEVFDTEFGKIAILVCKDSFHRYAAWFFDKLRKAGADIVLIPSYSLNVSKRSTELWVDSLKALAKWFDMYVVAPGTIGSNATPYPSFGHALIVCPNRVVLAEGSSDKEEVLRATLDVKSLEEIRNTYGSLWQPKDVPEVEVIEK</sequence>
<dbReference type="PANTHER" id="PTHR23088">
    <property type="entry name" value="NITRILASE-RELATED"/>
    <property type="match status" value="1"/>
</dbReference>
<dbReference type="PANTHER" id="PTHR23088:SF27">
    <property type="entry name" value="DEAMINATED GLUTATHIONE AMIDASE"/>
    <property type="match status" value="1"/>
</dbReference>
<gene>
    <name evidence="2" type="ORF">A2863_00400</name>
</gene>
<dbReference type="InterPro" id="IPR036526">
    <property type="entry name" value="C-N_Hydrolase_sf"/>
</dbReference>
<evidence type="ECO:0000259" key="1">
    <source>
        <dbReference type="PROSITE" id="PS50263"/>
    </source>
</evidence>
<evidence type="ECO:0000313" key="3">
    <source>
        <dbReference type="Proteomes" id="UP000178750"/>
    </source>
</evidence>
<dbReference type="Pfam" id="PF00795">
    <property type="entry name" value="CN_hydrolase"/>
    <property type="match status" value="1"/>
</dbReference>
<evidence type="ECO:0000313" key="2">
    <source>
        <dbReference type="EMBL" id="OGM21445.1"/>
    </source>
</evidence>
<organism evidence="2 3">
    <name type="scientific">Candidatus Woesebacteria bacterium RIFCSPHIGHO2_01_FULL_38_9b</name>
    <dbReference type="NCBI Taxonomy" id="1802493"/>
    <lineage>
        <taxon>Bacteria</taxon>
        <taxon>Candidatus Woeseibacteriota</taxon>
    </lineage>
</organism>
<feature type="domain" description="CN hydrolase" evidence="1">
    <location>
        <begin position="5"/>
        <end position="239"/>
    </location>
</feature>
<proteinExistence type="predicted"/>
<dbReference type="PROSITE" id="PS50263">
    <property type="entry name" value="CN_HYDROLASE"/>
    <property type="match status" value="1"/>
</dbReference>
<dbReference type="InterPro" id="IPR003010">
    <property type="entry name" value="C-N_Hydrolase"/>
</dbReference>
<dbReference type="SUPFAM" id="SSF56317">
    <property type="entry name" value="Carbon-nitrogen hydrolase"/>
    <property type="match status" value="1"/>
</dbReference>
<reference evidence="2 3" key="1">
    <citation type="journal article" date="2016" name="Nat. Commun.">
        <title>Thousands of microbial genomes shed light on interconnected biogeochemical processes in an aquifer system.</title>
        <authorList>
            <person name="Anantharaman K."/>
            <person name="Brown C.T."/>
            <person name="Hug L.A."/>
            <person name="Sharon I."/>
            <person name="Castelle C.J."/>
            <person name="Probst A.J."/>
            <person name="Thomas B.C."/>
            <person name="Singh A."/>
            <person name="Wilkins M.J."/>
            <person name="Karaoz U."/>
            <person name="Brodie E.L."/>
            <person name="Williams K.H."/>
            <person name="Hubbard S.S."/>
            <person name="Banfield J.F."/>
        </authorList>
    </citation>
    <scope>NUCLEOTIDE SEQUENCE [LARGE SCALE GENOMIC DNA]</scope>
</reference>
<dbReference type="EMBL" id="MGGF01000036">
    <property type="protein sequence ID" value="OGM21445.1"/>
    <property type="molecule type" value="Genomic_DNA"/>
</dbReference>
<protein>
    <recommendedName>
        <fullName evidence="1">CN hydrolase domain-containing protein</fullName>
    </recommendedName>
</protein>
<dbReference type="Proteomes" id="UP000178750">
    <property type="component" value="Unassembled WGS sequence"/>
</dbReference>
<dbReference type="Gene3D" id="3.60.110.10">
    <property type="entry name" value="Carbon-nitrogen hydrolase"/>
    <property type="match status" value="1"/>
</dbReference>
<accession>A0A1F7Y4G1</accession>
<dbReference type="AlphaFoldDB" id="A0A1F7Y4G1"/>
<comment type="caution">
    <text evidence="2">The sequence shown here is derived from an EMBL/GenBank/DDBJ whole genome shotgun (WGS) entry which is preliminary data.</text>
</comment>